<feature type="non-terminal residue" evidence="2">
    <location>
        <position position="268"/>
    </location>
</feature>
<accession>A0A2S4UF58</accession>
<reference evidence="2" key="1">
    <citation type="submission" date="2017-12" db="EMBL/GenBank/DDBJ databases">
        <title>Gene loss provides genomic basis for host adaptation in cereal stripe rust fungi.</title>
        <authorList>
            <person name="Xia C."/>
        </authorList>
    </citation>
    <scope>NUCLEOTIDE SEQUENCE [LARGE SCALE GENOMIC DNA]</scope>
    <source>
        <strain evidence="2">93-210</strain>
    </source>
</reference>
<dbReference type="AlphaFoldDB" id="A0A2S4UF58"/>
<feature type="signal peptide" evidence="1">
    <location>
        <begin position="1"/>
        <end position="21"/>
    </location>
</feature>
<feature type="chain" id="PRO_5015641552" evidence="1">
    <location>
        <begin position="22"/>
        <end position="268"/>
    </location>
</feature>
<protein>
    <submittedName>
        <fullName evidence="2">Uncharacterized protein</fullName>
    </submittedName>
</protein>
<comment type="caution">
    <text evidence="2">The sequence shown here is derived from an EMBL/GenBank/DDBJ whole genome shotgun (WGS) entry which is preliminary data.</text>
</comment>
<name>A0A2S4UF58_9BASI</name>
<evidence type="ECO:0000313" key="3">
    <source>
        <dbReference type="Proteomes" id="UP000239156"/>
    </source>
</evidence>
<dbReference type="EMBL" id="PKSL01000321">
    <property type="protein sequence ID" value="POV95899.1"/>
    <property type="molecule type" value="Genomic_DNA"/>
</dbReference>
<keyword evidence="3" id="KW-1185">Reference proteome</keyword>
<evidence type="ECO:0000256" key="1">
    <source>
        <dbReference type="SAM" id="SignalP"/>
    </source>
</evidence>
<keyword evidence="1" id="KW-0732">Signal</keyword>
<dbReference type="VEuPathDB" id="FungiDB:PSTT_15954"/>
<proteinExistence type="predicted"/>
<dbReference type="Proteomes" id="UP000239156">
    <property type="component" value="Unassembled WGS sequence"/>
</dbReference>
<sequence length="268" mass="29550">MRCTACLSHVYLLTIIIAINASEDLVRNFLGHLASDLSQDHNHKAHDCSHTGGVVLRSTQNGPQVTQEAADICVHGSLPETTLSLVWNVGFHGPIHKATSWPAHLSSNMKSLWPRIYSETGWQAGYGHDLGNGNIEFFNLLKEDSITPCVSRLSSGIERNQRKINHGNEHVSKSDNTPRLGIDLNPPAKRFCKDNVSKSQNPSGLEIDSSPSAKRLCGGSRAFITPETGNEDLEDLRDIETIQNSPDSTPKNDDIHLTRLESIDFLNR</sequence>
<organism evidence="2 3">
    <name type="scientific">Puccinia striiformis</name>
    <dbReference type="NCBI Taxonomy" id="27350"/>
    <lineage>
        <taxon>Eukaryota</taxon>
        <taxon>Fungi</taxon>
        <taxon>Dikarya</taxon>
        <taxon>Basidiomycota</taxon>
        <taxon>Pucciniomycotina</taxon>
        <taxon>Pucciniomycetes</taxon>
        <taxon>Pucciniales</taxon>
        <taxon>Pucciniaceae</taxon>
        <taxon>Puccinia</taxon>
    </lineage>
</organism>
<gene>
    <name evidence="2" type="ORF">PSTT_15954</name>
</gene>
<dbReference type="VEuPathDB" id="FungiDB:PSHT_12901"/>
<evidence type="ECO:0000313" key="2">
    <source>
        <dbReference type="EMBL" id="POV95899.1"/>
    </source>
</evidence>